<dbReference type="Pfam" id="PF01625">
    <property type="entry name" value="PMSR"/>
    <property type="match status" value="1"/>
</dbReference>
<evidence type="ECO:0000256" key="1">
    <source>
        <dbReference type="ARBA" id="ARBA00023002"/>
    </source>
</evidence>
<feature type="active site" evidence="4">
    <location>
        <position position="69"/>
    </location>
</feature>
<comment type="similarity">
    <text evidence="4">Belongs to the MsrA Met sulfoxide reductase family.</text>
</comment>
<dbReference type="PANTHER" id="PTHR43774:SF1">
    <property type="entry name" value="PEPTIDE METHIONINE SULFOXIDE REDUCTASE MSRA 2"/>
    <property type="match status" value="1"/>
</dbReference>
<dbReference type="Proteomes" id="UP000198638">
    <property type="component" value="Unassembled WGS sequence"/>
</dbReference>
<dbReference type="GO" id="GO:0033744">
    <property type="term" value="F:L-methionine:thioredoxin-disulfide S-oxidoreductase activity"/>
    <property type="evidence" value="ECO:0007669"/>
    <property type="project" value="RHEA"/>
</dbReference>
<evidence type="ECO:0000256" key="2">
    <source>
        <dbReference type="ARBA" id="ARBA00047806"/>
    </source>
</evidence>
<gene>
    <name evidence="4" type="primary">msrA</name>
    <name evidence="6" type="ORF">SAMN05192564_10699</name>
</gene>
<feature type="domain" description="Peptide methionine sulphoxide reductase MsrA" evidence="5">
    <location>
        <begin position="62"/>
        <end position="214"/>
    </location>
</feature>
<accession>A0A1H4GJZ0</accession>
<reference evidence="7" key="1">
    <citation type="submission" date="2016-10" db="EMBL/GenBank/DDBJ databases">
        <authorList>
            <person name="Varghese N."/>
            <person name="Submissions S."/>
        </authorList>
    </citation>
    <scope>NUCLEOTIDE SEQUENCE [LARGE SCALE GENOMIC DNA]</scope>
    <source>
        <strain evidence="7">LMG 24000</strain>
    </source>
</reference>
<comment type="catalytic activity">
    <reaction evidence="3 4">
        <text>[thioredoxin]-disulfide + L-methionine + H2O = L-methionine (S)-S-oxide + [thioredoxin]-dithiol</text>
        <dbReference type="Rhea" id="RHEA:19993"/>
        <dbReference type="Rhea" id="RHEA-COMP:10698"/>
        <dbReference type="Rhea" id="RHEA-COMP:10700"/>
        <dbReference type="ChEBI" id="CHEBI:15377"/>
        <dbReference type="ChEBI" id="CHEBI:29950"/>
        <dbReference type="ChEBI" id="CHEBI:50058"/>
        <dbReference type="ChEBI" id="CHEBI:57844"/>
        <dbReference type="ChEBI" id="CHEBI:58772"/>
        <dbReference type="EC" id="1.8.4.11"/>
    </reaction>
</comment>
<evidence type="ECO:0000256" key="4">
    <source>
        <dbReference type="HAMAP-Rule" id="MF_01401"/>
    </source>
</evidence>
<dbReference type="OrthoDB" id="4174719at2"/>
<comment type="catalytic activity">
    <reaction evidence="2 4">
        <text>L-methionyl-[protein] + [thioredoxin]-disulfide + H2O = L-methionyl-(S)-S-oxide-[protein] + [thioredoxin]-dithiol</text>
        <dbReference type="Rhea" id="RHEA:14217"/>
        <dbReference type="Rhea" id="RHEA-COMP:10698"/>
        <dbReference type="Rhea" id="RHEA-COMP:10700"/>
        <dbReference type="Rhea" id="RHEA-COMP:12313"/>
        <dbReference type="Rhea" id="RHEA-COMP:12315"/>
        <dbReference type="ChEBI" id="CHEBI:15377"/>
        <dbReference type="ChEBI" id="CHEBI:16044"/>
        <dbReference type="ChEBI" id="CHEBI:29950"/>
        <dbReference type="ChEBI" id="CHEBI:44120"/>
        <dbReference type="ChEBI" id="CHEBI:50058"/>
        <dbReference type="EC" id="1.8.4.11"/>
    </reaction>
</comment>
<dbReference type="STRING" id="83784.SAMN05192564_10699"/>
<dbReference type="GO" id="GO:0008113">
    <property type="term" value="F:peptide-methionine (S)-S-oxide reductase activity"/>
    <property type="evidence" value="ECO:0007669"/>
    <property type="project" value="UniProtKB-UniRule"/>
</dbReference>
<name>A0A1H4GJZ0_9BURK</name>
<dbReference type="EC" id="1.8.4.11" evidence="4"/>
<dbReference type="SUPFAM" id="SSF55068">
    <property type="entry name" value="Peptide methionine sulfoxide reductase"/>
    <property type="match status" value="1"/>
</dbReference>
<evidence type="ECO:0000313" key="6">
    <source>
        <dbReference type="EMBL" id="SEB09916.1"/>
    </source>
</evidence>
<keyword evidence="7" id="KW-1185">Reference proteome</keyword>
<dbReference type="PANTHER" id="PTHR43774">
    <property type="entry name" value="PEPTIDE METHIONINE SULFOXIDE REDUCTASE"/>
    <property type="match status" value="1"/>
</dbReference>
<protein>
    <recommendedName>
        <fullName evidence="4">Peptide methionine sulfoxide reductase MsrA</fullName>
        <shortName evidence="4">Protein-methionine-S-oxide reductase</shortName>
        <ecNumber evidence="4">1.8.4.11</ecNumber>
    </recommendedName>
    <alternativeName>
        <fullName evidence="4">Peptide-methionine (S)-S-oxide reductase</fullName>
        <shortName evidence="4">Peptide Met(O) reductase</shortName>
    </alternativeName>
</protein>
<dbReference type="EMBL" id="FNRQ01000006">
    <property type="protein sequence ID" value="SEB09916.1"/>
    <property type="molecule type" value="Genomic_DNA"/>
</dbReference>
<dbReference type="NCBIfam" id="TIGR00401">
    <property type="entry name" value="msrA"/>
    <property type="match status" value="1"/>
</dbReference>
<comment type="function">
    <text evidence="4">Has an important function as a repair enzyme for proteins that have been inactivated by oxidation. Catalyzes the reversible oxidation-reduction of methionine sulfoxide in proteins to methionine.</text>
</comment>
<evidence type="ECO:0000313" key="7">
    <source>
        <dbReference type="Proteomes" id="UP000198638"/>
    </source>
</evidence>
<organism evidence="6 7">
    <name type="scientific">Paraburkholderia sartisoli</name>
    <dbReference type="NCBI Taxonomy" id="83784"/>
    <lineage>
        <taxon>Bacteria</taxon>
        <taxon>Pseudomonadati</taxon>
        <taxon>Pseudomonadota</taxon>
        <taxon>Betaproteobacteria</taxon>
        <taxon>Burkholderiales</taxon>
        <taxon>Burkholderiaceae</taxon>
        <taxon>Paraburkholderia</taxon>
    </lineage>
</organism>
<dbReference type="HAMAP" id="MF_01401">
    <property type="entry name" value="MsrA"/>
    <property type="match status" value="1"/>
</dbReference>
<evidence type="ECO:0000256" key="3">
    <source>
        <dbReference type="ARBA" id="ARBA00048782"/>
    </source>
</evidence>
<keyword evidence="1 4" id="KW-0560">Oxidoreductase</keyword>
<sequence>MKFLTQTFRRSTRTRALAVAMALGLAGGALVMTQRTAMSAEAAVVIAPPAVDEPPTAAHTETAVLAGGCFWGVQGVFQHVRGVTNVVSGYSGGARDTAEYETVSTGQTGHAESVQITYDPSQITYGRLLQIYFSVAHDPTELNRQGPDVGTQYRSAIFPANDMQKQVAQSYIAQLNKSHAFPAPIVTKTDALKAFYPAEGYHQNYLTLHPDSMYIAINDLPKVANLKRLFPTLYRDKPVLVTTASK</sequence>
<proteinExistence type="inferred from homology"/>
<dbReference type="AlphaFoldDB" id="A0A1H4GJZ0"/>
<dbReference type="InterPro" id="IPR002569">
    <property type="entry name" value="Met_Sox_Rdtase_MsrA_dom"/>
</dbReference>
<dbReference type="Gene3D" id="3.30.1060.10">
    <property type="entry name" value="Peptide methionine sulphoxide reductase MsrA"/>
    <property type="match status" value="1"/>
</dbReference>
<dbReference type="InterPro" id="IPR036509">
    <property type="entry name" value="Met_Sox_Rdtase_MsrA_sf"/>
</dbReference>
<evidence type="ECO:0000259" key="5">
    <source>
        <dbReference type="Pfam" id="PF01625"/>
    </source>
</evidence>